<dbReference type="PANTHER" id="PTHR38106">
    <property type="entry name" value="RNA CHAPERONE PROQ"/>
    <property type="match status" value="1"/>
</dbReference>
<evidence type="ECO:0000256" key="5">
    <source>
        <dbReference type="SAM" id="MobiDB-lite"/>
    </source>
</evidence>
<name>A0ABY7AI57_9ALTE</name>
<comment type="function">
    <text evidence="4">RNA chaperone with significant RNA binding, RNA strand exchange and RNA duplexing activities.</text>
</comment>
<dbReference type="SMART" id="SM00945">
    <property type="entry name" value="ProQ"/>
    <property type="match status" value="1"/>
</dbReference>
<dbReference type="NCBIfam" id="NF003434">
    <property type="entry name" value="PRK04950.1"/>
    <property type="match status" value="1"/>
</dbReference>
<evidence type="ECO:0000256" key="4">
    <source>
        <dbReference type="HAMAP-Rule" id="MF_00749"/>
    </source>
</evidence>
<keyword evidence="2 4" id="KW-0694">RNA-binding</keyword>
<keyword evidence="1 4" id="KW-0963">Cytoplasm</keyword>
<protein>
    <recommendedName>
        <fullName evidence="4">RNA chaperone ProQ</fullName>
    </recommendedName>
</protein>
<feature type="region of interest" description="Disordered" evidence="5">
    <location>
        <begin position="1"/>
        <end position="33"/>
    </location>
</feature>
<reference evidence="7" key="1">
    <citation type="submission" date="2022-10" db="EMBL/GenBank/DDBJ databases">
        <title>Catenovulum adriacola sp. nov. isolated in the Harbour of Susak.</title>
        <authorList>
            <person name="Schoch T."/>
            <person name="Reich S.J."/>
            <person name="Stoeferle S."/>
            <person name="Flaiz M."/>
            <person name="Kazda M."/>
            <person name="Riedel C.U."/>
            <person name="Duerre P."/>
        </authorList>
    </citation>
    <scope>NUCLEOTIDE SEQUENCE</scope>
    <source>
        <strain evidence="7">TS8</strain>
    </source>
</reference>
<dbReference type="PANTHER" id="PTHR38106:SF1">
    <property type="entry name" value="RNA CHAPERONE PROQ"/>
    <property type="match status" value="1"/>
</dbReference>
<feature type="domain" description="ProQ/FinO" evidence="6">
    <location>
        <begin position="32"/>
        <end position="146"/>
    </location>
</feature>
<dbReference type="Proteomes" id="UP001163726">
    <property type="component" value="Chromosome"/>
</dbReference>
<dbReference type="RefSeq" id="WP_268073487.1">
    <property type="nucleotide sequence ID" value="NZ_CP109965.1"/>
</dbReference>
<dbReference type="Pfam" id="PF04352">
    <property type="entry name" value="ProQ"/>
    <property type="match status" value="1"/>
</dbReference>
<dbReference type="SUPFAM" id="SSF48657">
    <property type="entry name" value="FinO-like"/>
    <property type="match status" value="1"/>
</dbReference>
<dbReference type="InterPro" id="IPR016103">
    <property type="entry name" value="ProQ/FinO"/>
</dbReference>
<keyword evidence="3 4" id="KW-0143">Chaperone</keyword>
<evidence type="ECO:0000256" key="3">
    <source>
        <dbReference type="ARBA" id="ARBA00023186"/>
    </source>
</evidence>
<evidence type="ECO:0000313" key="7">
    <source>
        <dbReference type="EMBL" id="WAJ69290.1"/>
    </source>
</evidence>
<dbReference type="Pfam" id="PF17516">
    <property type="entry name" value="ProQ_C"/>
    <property type="match status" value="1"/>
</dbReference>
<dbReference type="EMBL" id="CP109965">
    <property type="protein sequence ID" value="WAJ69290.1"/>
    <property type="molecule type" value="Genomic_DNA"/>
</dbReference>
<dbReference type="HAMAP" id="MF_00749">
    <property type="entry name" value="ProQ"/>
    <property type="match status" value="1"/>
</dbReference>
<comment type="subcellular location">
    <subcellularLocation>
        <location evidence="4">Cytoplasm</location>
    </subcellularLocation>
</comment>
<feature type="compositionally biased region" description="Basic and acidic residues" evidence="5">
    <location>
        <begin position="136"/>
        <end position="151"/>
    </location>
</feature>
<gene>
    <name evidence="4 7" type="primary">proQ</name>
    <name evidence="7" type="ORF">OLW01_08830</name>
</gene>
<feature type="region of interest" description="Disordered" evidence="5">
    <location>
        <begin position="126"/>
        <end position="190"/>
    </location>
</feature>
<dbReference type="InterPro" id="IPR035236">
    <property type="entry name" value="ProQ_C"/>
</dbReference>
<dbReference type="Gene3D" id="1.10.1710.10">
    <property type="entry name" value="ProQ/FinO domain"/>
    <property type="match status" value="1"/>
</dbReference>
<comment type="similarity">
    <text evidence="4">Belongs to the ProQ family.</text>
</comment>
<feature type="compositionally biased region" description="Polar residues" evidence="5">
    <location>
        <begin position="16"/>
        <end position="31"/>
    </location>
</feature>
<evidence type="ECO:0000256" key="1">
    <source>
        <dbReference type="ARBA" id="ARBA00022490"/>
    </source>
</evidence>
<evidence type="ECO:0000313" key="8">
    <source>
        <dbReference type="Proteomes" id="UP001163726"/>
    </source>
</evidence>
<proteinExistence type="inferred from homology"/>
<sequence>MQQTTPENENAVDAATTESQATDTVESATESQKLKAPQEVIAYLSELFPQCFSIKGEAKPLKIGIFQDIAERIDDDEKLSRTVLRSALRKYTSSWRYLASIKEGASRVDIDGNEAGIIEAEHAEHAATSLAQSKQKVAERRKQQRQAEGKKAPQTRKKHAKANPNVKSSQAGRKPIAKPAPKIEKRDPSVPLEAGMKVNVLMGNSPVSCILKEVNGNDVVVETTSGMTIKAEKKQIV</sequence>
<organism evidence="7 8">
    <name type="scientific">Catenovulum adriaticum</name>
    <dbReference type="NCBI Taxonomy" id="2984846"/>
    <lineage>
        <taxon>Bacteria</taxon>
        <taxon>Pseudomonadati</taxon>
        <taxon>Pseudomonadota</taxon>
        <taxon>Gammaproteobacteria</taxon>
        <taxon>Alteromonadales</taxon>
        <taxon>Alteromonadaceae</taxon>
        <taxon>Catenovulum</taxon>
    </lineage>
</organism>
<dbReference type="InterPro" id="IPR023529">
    <property type="entry name" value="ProQ"/>
</dbReference>
<evidence type="ECO:0000259" key="6">
    <source>
        <dbReference type="SMART" id="SM00945"/>
    </source>
</evidence>
<evidence type="ECO:0000256" key="2">
    <source>
        <dbReference type="ARBA" id="ARBA00022884"/>
    </source>
</evidence>
<accession>A0ABY7AI57</accession>
<dbReference type="InterPro" id="IPR036442">
    <property type="entry name" value="ProQ/FinO_sf"/>
</dbReference>
<keyword evidence="8" id="KW-1185">Reference proteome</keyword>